<evidence type="ECO:0000256" key="1">
    <source>
        <dbReference type="SAM" id="SignalP"/>
    </source>
</evidence>
<dbReference type="Proteomes" id="UP000094329">
    <property type="component" value="Unassembled WGS sequence"/>
</dbReference>
<proteinExistence type="predicted"/>
<protein>
    <submittedName>
        <fullName evidence="2">Uncharacterized protein</fullName>
    </submittedName>
</protein>
<gene>
    <name evidence="2" type="ORF">BGC07_14935</name>
</gene>
<dbReference type="RefSeq" id="WP_069313739.1">
    <property type="nucleotide sequence ID" value="NZ_MDTU01000001.1"/>
</dbReference>
<feature type="chain" id="PRO_5045067889" evidence="1">
    <location>
        <begin position="24"/>
        <end position="132"/>
    </location>
</feature>
<sequence>MIKKRLCQLLLPLCITVATAAYAGEPTLYYDQANKVCQMLDKSVKLYQEKKIKEAYNISESAYWDVYDSIMEIKYRPYVSPAEIFRIEDDFHNLSLLITPPPTPQKIAKLRTAVKNMCDEVQKEAKYLTQHA</sequence>
<accession>A0ABX3A8H2</accession>
<evidence type="ECO:0000313" key="3">
    <source>
        <dbReference type="Proteomes" id="UP000094329"/>
    </source>
</evidence>
<keyword evidence="1" id="KW-0732">Signal</keyword>
<organism evidence="2 3">
    <name type="scientific">Piscirickettsia litoralis</name>
    <dbReference type="NCBI Taxonomy" id="1891921"/>
    <lineage>
        <taxon>Bacteria</taxon>
        <taxon>Pseudomonadati</taxon>
        <taxon>Pseudomonadota</taxon>
        <taxon>Gammaproteobacteria</taxon>
        <taxon>Thiotrichales</taxon>
        <taxon>Piscirickettsiaceae</taxon>
        <taxon>Piscirickettsia</taxon>
    </lineage>
</organism>
<evidence type="ECO:0000313" key="2">
    <source>
        <dbReference type="EMBL" id="ODN43943.1"/>
    </source>
</evidence>
<dbReference type="EMBL" id="MDTU01000001">
    <property type="protein sequence ID" value="ODN43943.1"/>
    <property type="molecule type" value="Genomic_DNA"/>
</dbReference>
<keyword evidence="3" id="KW-1185">Reference proteome</keyword>
<reference evidence="2 3" key="1">
    <citation type="submission" date="2016-08" db="EMBL/GenBank/DDBJ databases">
        <title>Draft genome sequence of Candidatus Piscirickettsia litoralis, from seawater.</title>
        <authorList>
            <person name="Wan X."/>
            <person name="Lee A.J."/>
            <person name="Hou S."/>
            <person name="Donachie S.P."/>
        </authorList>
    </citation>
    <scope>NUCLEOTIDE SEQUENCE [LARGE SCALE GENOMIC DNA]</scope>
    <source>
        <strain evidence="2 3">Y2</strain>
    </source>
</reference>
<comment type="caution">
    <text evidence="2">The sequence shown here is derived from an EMBL/GenBank/DDBJ whole genome shotgun (WGS) entry which is preliminary data.</text>
</comment>
<feature type="signal peptide" evidence="1">
    <location>
        <begin position="1"/>
        <end position="23"/>
    </location>
</feature>
<name>A0ABX3A8H2_9GAMM</name>